<organism evidence="1 2">
    <name type="scientific">Cupriavidus necator (strain ATCC 43291 / DSM 13513 / CCUG 52238 / LMG 8453 / N-1)</name>
    <name type="common">Ralstonia eutropha</name>
    <dbReference type="NCBI Taxonomy" id="1042878"/>
    <lineage>
        <taxon>Bacteria</taxon>
        <taxon>Pseudomonadati</taxon>
        <taxon>Pseudomonadota</taxon>
        <taxon>Betaproteobacteria</taxon>
        <taxon>Burkholderiales</taxon>
        <taxon>Burkholderiaceae</taxon>
        <taxon>Cupriavidus</taxon>
    </lineage>
</organism>
<dbReference type="AlphaFoldDB" id="F8GYJ0"/>
<keyword evidence="1" id="KW-0614">Plasmid</keyword>
<gene>
    <name evidence="1" type="ordered locus">CNE_BB2p01200</name>
</gene>
<proteinExistence type="predicted"/>
<evidence type="ECO:0000313" key="2">
    <source>
        <dbReference type="Proteomes" id="UP000006798"/>
    </source>
</evidence>
<sequence length="111" mass="12013">MPRPLPDPIPPSRATFAPFGSWGTAFEQPAQRKGCPLTGRRGIAVSPSVCCPRWRTARASISSTALRVMDGLGLTMLVVPKAHTPWLEQAAAHATKTGEDAVREVHAWLEE</sequence>
<geneLocation type="plasmid" evidence="1 2">
    <name>pBB2</name>
</geneLocation>
<name>F8GYJ0_CUPNN</name>
<accession>F8GYJ0</accession>
<dbReference type="EMBL" id="CP002880">
    <property type="protein sequence ID" value="AEI82931.1"/>
    <property type="molecule type" value="Genomic_DNA"/>
</dbReference>
<evidence type="ECO:0000313" key="1">
    <source>
        <dbReference type="EMBL" id="AEI82931.1"/>
    </source>
</evidence>
<dbReference type="Proteomes" id="UP000006798">
    <property type="component" value="Plasmid pBB2"/>
</dbReference>
<dbReference type="KEGG" id="cnc:CNE_BB2p01200"/>
<protein>
    <submittedName>
        <fullName evidence="1">Uncharacterized protein</fullName>
    </submittedName>
</protein>
<reference evidence="1 2" key="1">
    <citation type="journal article" date="2011" name="J. Bacteriol.">
        <title>Complete genome sequence of the type strain Cupriavidus necator N-1.</title>
        <authorList>
            <person name="Poehlein A."/>
            <person name="Kusian B."/>
            <person name="Friedrich B."/>
            <person name="Daniel R."/>
            <person name="Bowien B."/>
        </authorList>
    </citation>
    <scope>NUCLEOTIDE SEQUENCE [LARGE SCALE GENOMIC DNA]</scope>
    <source>
        <strain evidence="2">ATCC 43291 / DSM 13513 / CCUG 52238 / LMG 8453 / N-1</strain>
        <plasmid evidence="1 2">pBB2</plasmid>
    </source>
</reference>
<dbReference type="HOGENOM" id="CLU_170172_0_0_4"/>